<proteinExistence type="predicted"/>
<comment type="caution">
    <text evidence="2">The sequence shown here is derived from an EMBL/GenBank/DDBJ whole genome shotgun (WGS) entry which is preliminary data.</text>
</comment>
<organism evidence="2">
    <name type="scientific">Sesamum latifolium</name>
    <dbReference type="NCBI Taxonomy" id="2727402"/>
    <lineage>
        <taxon>Eukaryota</taxon>
        <taxon>Viridiplantae</taxon>
        <taxon>Streptophyta</taxon>
        <taxon>Embryophyta</taxon>
        <taxon>Tracheophyta</taxon>
        <taxon>Spermatophyta</taxon>
        <taxon>Magnoliopsida</taxon>
        <taxon>eudicotyledons</taxon>
        <taxon>Gunneridae</taxon>
        <taxon>Pentapetalae</taxon>
        <taxon>asterids</taxon>
        <taxon>lamiids</taxon>
        <taxon>Lamiales</taxon>
        <taxon>Pedaliaceae</taxon>
        <taxon>Sesamum</taxon>
    </lineage>
</organism>
<protein>
    <submittedName>
        <fullName evidence="2">Uncharacterized protein</fullName>
    </submittedName>
</protein>
<reference evidence="2" key="2">
    <citation type="journal article" date="2024" name="Plant">
        <title>Genomic evolution and insights into agronomic trait innovations of Sesamum species.</title>
        <authorList>
            <person name="Miao H."/>
            <person name="Wang L."/>
            <person name="Qu L."/>
            <person name="Liu H."/>
            <person name="Sun Y."/>
            <person name="Le M."/>
            <person name="Wang Q."/>
            <person name="Wei S."/>
            <person name="Zheng Y."/>
            <person name="Lin W."/>
            <person name="Duan Y."/>
            <person name="Cao H."/>
            <person name="Xiong S."/>
            <person name="Wang X."/>
            <person name="Wei L."/>
            <person name="Li C."/>
            <person name="Ma Q."/>
            <person name="Ju M."/>
            <person name="Zhao R."/>
            <person name="Li G."/>
            <person name="Mu C."/>
            <person name="Tian Q."/>
            <person name="Mei H."/>
            <person name="Zhang T."/>
            <person name="Gao T."/>
            <person name="Zhang H."/>
        </authorList>
    </citation>
    <scope>NUCLEOTIDE SEQUENCE</scope>
    <source>
        <strain evidence="2">KEN1</strain>
    </source>
</reference>
<dbReference type="EMBL" id="JACGWN010000010">
    <property type="protein sequence ID" value="KAL0427509.1"/>
    <property type="molecule type" value="Genomic_DNA"/>
</dbReference>
<gene>
    <name evidence="2" type="ORF">Slati_2925700</name>
</gene>
<evidence type="ECO:0000256" key="1">
    <source>
        <dbReference type="SAM" id="MobiDB-lite"/>
    </source>
</evidence>
<feature type="region of interest" description="Disordered" evidence="1">
    <location>
        <begin position="1"/>
        <end position="73"/>
    </location>
</feature>
<name>A0AAW2VCP5_9LAMI</name>
<reference evidence="2" key="1">
    <citation type="submission" date="2020-06" db="EMBL/GenBank/DDBJ databases">
        <authorList>
            <person name="Li T."/>
            <person name="Hu X."/>
            <person name="Zhang T."/>
            <person name="Song X."/>
            <person name="Zhang H."/>
            <person name="Dai N."/>
            <person name="Sheng W."/>
            <person name="Hou X."/>
            <person name="Wei L."/>
        </authorList>
    </citation>
    <scope>NUCLEOTIDE SEQUENCE</scope>
    <source>
        <strain evidence="2">KEN1</strain>
        <tissue evidence="2">Leaf</tissue>
    </source>
</reference>
<dbReference type="AlphaFoldDB" id="A0AAW2VCP5"/>
<evidence type="ECO:0000313" key="2">
    <source>
        <dbReference type="EMBL" id="KAL0427509.1"/>
    </source>
</evidence>
<feature type="compositionally biased region" description="Acidic residues" evidence="1">
    <location>
        <begin position="9"/>
        <end position="39"/>
    </location>
</feature>
<sequence length="73" mass="7814">MGHESGAVDLDDDAELAESDYDISTELGDDDDRLFEDSVDDRISDDSGDGLSLSRDESDADVVGSDGILMKTK</sequence>
<accession>A0AAW2VCP5</accession>